<dbReference type="AlphaFoldDB" id="A0A345YHU2"/>
<dbReference type="CDD" id="cd06583">
    <property type="entry name" value="PGRP"/>
    <property type="match status" value="1"/>
</dbReference>
<accession>A0A345YHU2</accession>
<dbReference type="SMART" id="SM00644">
    <property type="entry name" value="Ami_2"/>
    <property type="match status" value="1"/>
</dbReference>
<evidence type="ECO:0000259" key="6">
    <source>
        <dbReference type="SMART" id="SM00644"/>
    </source>
</evidence>
<dbReference type="Gene3D" id="1.10.101.10">
    <property type="entry name" value="PGBD-like superfamily/PGBD"/>
    <property type="match status" value="1"/>
</dbReference>
<evidence type="ECO:0000256" key="3">
    <source>
        <dbReference type="ARBA" id="ARBA00011901"/>
    </source>
</evidence>
<dbReference type="EMBL" id="CP031357">
    <property type="protein sequence ID" value="AXK43494.1"/>
    <property type="molecule type" value="Genomic_DNA"/>
</dbReference>
<comment type="catalytic activity">
    <reaction evidence="1">
        <text>Hydrolyzes the link between N-acetylmuramoyl residues and L-amino acid residues in certain cell-wall glycopeptides.</text>
        <dbReference type="EC" id="3.5.1.28"/>
    </reaction>
</comment>
<dbReference type="Gene3D" id="3.40.80.10">
    <property type="entry name" value="Peptidoglycan recognition protein-like"/>
    <property type="match status" value="1"/>
</dbReference>
<evidence type="ECO:0000256" key="2">
    <source>
        <dbReference type="ARBA" id="ARBA00007553"/>
    </source>
</evidence>
<dbReference type="GO" id="GO:0009254">
    <property type="term" value="P:peptidoglycan turnover"/>
    <property type="evidence" value="ECO:0007669"/>
    <property type="project" value="TreeGrafter"/>
</dbReference>
<dbReference type="GO" id="GO:0019867">
    <property type="term" value="C:outer membrane"/>
    <property type="evidence" value="ECO:0007669"/>
    <property type="project" value="TreeGrafter"/>
</dbReference>
<dbReference type="InterPro" id="IPR036505">
    <property type="entry name" value="Amidase/PGRP_sf"/>
</dbReference>
<organism evidence="7 8">
    <name type="scientific">Erythrobacter aureus</name>
    <dbReference type="NCBI Taxonomy" id="2182384"/>
    <lineage>
        <taxon>Bacteria</taxon>
        <taxon>Pseudomonadati</taxon>
        <taxon>Pseudomonadota</taxon>
        <taxon>Alphaproteobacteria</taxon>
        <taxon>Sphingomonadales</taxon>
        <taxon>Erythrobacteraceae</taxon>
        <taxon>Erythrobacter/Porphyrobacter group</taxon>
        <taxon>Erythrobacter</taxon>
    </lineage>
</organism>
<evidence type="ECO:0000256" key="1">
    <source>
        <dbReference type="ARBA" id="ARBA00001561"/>
    </source>
</evidence>
<dbReference type="GO" id="GO:0009253">
    <property type="term" value="P:peptidoglycan catabolic process"/>
    <property type="evidence" value="ECO:0007669"/>
    <property type="project" value="InterPro"/>
</dbReference>
<name>A0A345YHU2_9SPHN</name>
<reference evidence="8" key="1">
    <citation type="submission" date="2018-07" db="EMBL/GenBank/DDBJ databases">
        <title>Genome sequence of Erythrobacter strain YH-07, an antagonistic bacterium isolated from Yellow Sea.</title>
        <authorList>
            <person name="Tang T."/>
            <person name="Liu Q."/>
            <person name="Sun X."/>
        </authorList>
    </citation>
    <scope>NUCLEOTIDE SEQUENCE [LARGE SCALE GENOMIC DNA]</scope>
    <source>
        <strain evidence="8">YH-07</strain>
    </source>
</reference>
<evidence type="ECO:0000256" key="5">
    <source>
        <dbReference type="ARBA" id="ARBA00023316"/>
    </source>
</evidence>
<keyword evidence="8" id="KW-1185">Reference proteome</keyword>
<evidence type="ECO:0000313" key="7">
    <source>
        <dbReference type="EMBL" id="AXK43494.1"/>
    </source>
</evidence>
<evidence type="ECO:0000313" key="8">
    <source>
        <dbReference type="Proteomes" id="UP000254508"/>
    </source>
</evidence>
<dbReference type="PANTHER" id="PTHR30417">
    <property type="entry name" value="N-ACETYLMURAMOYL-L-ALANINE AMIDASE AMID"/>
    <property type="match status" value="1"/>
</dbReference>
<proteinExistence type="inferred from homology"/>
<dbReference type="GO" id="GO:0008745">
    <property type="term" value="F:N-acetylmuramoyl-L-alanine amidase activity"/>
    <property type="evidence" value="ECO:0007669"/>
    <property type="project" value="UniProtKB-EC"/>
</dbReference>
<keyword evidence="4" id="KW-0378">Hydrolase</keyword>
<dbReference type="Pfam" id="PF01510">
    <property type="entry name" value="Amidase_2"/>
    <property type="match status" value="1"/>
</dbReference>
<dbReference type="InterPro" id="IPR002502">
    <property type="entry name" value="Amidase_domain"/>
</dbReference>
<dbReference type="SUPFAM" id="SSF47090">
    <property type="entry name" value="PGBD-like"/>
    <property type="match status" value="1"/>
</dbReference>
<sequence>MDELVQQERLSPNFDERNAPVEIVVLHYTEMLGPDVAIERMCDPQAKVSAHYLIAEDGTVTRLVPEDKRAWHAGVSYWRGHKDINSVSIGIELDHPGHLHGYRDFSEPQFEALVPLLSSIMKRHDIPRANVLGHSDVAPQRKIDPGELFPWERLAEYGLCLPAPKIELGDPFDNDGAFYLALERFGYDVTDGHKAVEAFQRRWRPRKIDGEIDGEVRAILFQLLIERDRGKPARSDPRSGAGVRAAHGTRLMAERTRHIITEARGFLRLLLGEIAYVMPPWHFELLPSARYRR</sequence>
<dbReference type="EC" id="3.5.1.28" evidence="3"/>
<dbReference type="InterPro" id="IPR036365">
    <property type="entry name" value="PGBD-like_sf"/>
</dbReference>
<evidence type="ECO:0000256" key="4">
    <source>
        <dbReference type="ARBA" id="ARBA00022801"/>
    </source>
</evidence>
<feature type="domain" description="N-acetylmuramoyl-L-alanine amidase" evidence="6">
    <location>
        <begin position="11"/>
        <end position="146"/>
    </location>
</feature>
<keyword evidence="5" id="KW-0961">Cell wall biogenesis/degradation</keyword>
<dbReference type="OrthoDB" id="9794842at2"/>
<dbReference type="SUPFAM" id="SSF55846">
    <property type="entry name" value="N-acetylmuramoyl-L-alanine amidase-like"/>
    <property type="match status" value="1"/>
</dbReference>
<protein>
    <recommendedName>
        <fullName evidence="3">N-acetylmuramoyl-L-alanine amidase</fullName>
        <ecNumber evidence="3">3.5.1.28</ecNumber>
    </recommendedName>
</protein>
<dbReference type="InterPro" id="IPR051206">
    <property type="entry name" value="NAMLAA_amidase_2"/>
</dbReference>
<dbReference type="Proteomes" id="UP000254508">
    <property type="component" value="Chromosome"/>
</dbReference>
<dbReference type="InterPro" id="IPR036366">
    <property type="entry name" value="PGBDSf"/>
</dbReference>
<gene>
    <name evidence="7" type="ORF">DVR09_05765</name>
</gene>
<comment type="similarity">
    <text evidence="2">Belongs to the N-acetylmuramoyl-L-alanine amidase 2 family.</text>
</comment>
<dbReference type="KEGG" id="err:DVR09_05765"/>
<dbReference type="PANTHER" id="PTHR30417:SF1">
    <property type="entry name" value="N-ACETYLMURAMOYL-L-ALANINE AMIDASE AMID"/>
    <property type="match status" value="1"/>
</dbReference>
<dbReference type="GO" id="GO:0071555">
    <property type="term" value="P:cell wall organization"/>
    <property type="evidence" value="ECO:0007669"/>
    <property type="project" value="UniProtKB-KW"/>
</dbReference>